<comment type="caution">
    <text evidence="1">The sequence shown here is derived from an EMBL/GenBank/DDBJ whole genome shotgun (WGS) entry which is preliminary data.</text>
</comment>
<accession>A0A9P5YLG2</accession>
<organism evidence="1 2">
    <name type="scientific">Pholiota conissans</name>
    <dbReference type="NCBI Taxonomy" id="109636"/>
    <lineage>
        <taxon>Eukaryota</taxon>
        <taxon>Fungi</taxon>
        <taxon>Dikarya</taxon>
        <taxon>Basidiomycota</taxon>
        <taxon>Agaricomycotina</taxon>
        <taxon>Agaricomycetes</taxon>
        <taxon>Agaricomycetidae</taxon>
        <taxon>Agaricales</taxon>
        <taxon>Agaricineae</taxon>
        <taxon>Strophariaceae</taxon>
        <taxon>Pholiota</taxon>
    </lineage>
</organism>
<dbReference type="EMBL" id="MU155595">
    <property type="protein sequence ID" value="KAF9471978.1"/>
    <property type="molecule type" value="Genomic_DNA"/>
</dbReference>
<evidence type="ECO:0000313" key="2">
    <source>
        <dbReference type="Proteomes" id="UP000807469"/>
    </source>
</evidence>
<protein>
    <submittedName>
        <fullName evidence="1">Uncharacterized protein</fullName>
    </submittedName>
</protein>
<gene>
    <name evidence="1" type="ORF">BDN70DRAFT_516649</name>
</gene>
<name>A0A9P5YLG2_9AGAR</name>
<proteinExistence type="predicted"/>
<dbReference type="AlphaFoldDB" id="A0A9P5YLG2"/>
<reference evidence="1" key="1">
    <citation type="submission" date="2020-11" db="EMBL/GenBank/DDBJ databases">
        <authorList>
            <consortium name="DOE Joint Genome Institute"/>
            <person name="Ahrendt S."/>
            <person name="Riley R."/>
            <person name="Andreopoulos W."/>
            <person name="Labutti K."/>
            <person name="Pangilinan J."/>
            <person name="Ruiz-Duenas F.J."/>
            <person name="Barrasa J.M."/>
            <person name="Sanchez-Garcia M."/>
            <person name="Camarero S."/>
            <person name="Miyauchi S."/>
            <person name="Serrano A."/>
            <person name="Linde D."/>
            <person name="Babiker R."/>
            <person name="Drula E."/>
            <person name="Ayuso-Fernandez I."/>
            <person name="Pacheco R."/>
            <person name="Padilla G."/>
            <person name="Ferreira P."/>
            <person name="Barriuso J."/>
            <person name="Kellner H."/>
            <person name="Castanera R."/>
            <person name="Alfaro M."/>
            <person name="Ramirez L."/>
            <person name="Pisabarro A.G."/>
            <person name="Kuo A."/>
            <person name="Tritt A."/>
            <person name="Lipzen A."/>
            <person name="He G."/>
            <person name="Yan M."/>
            <person name="Ng V."/>
            <person name="Cullen D."/>
            <person name="Martin F."/>
            <person name="Rosso M.-N."/>
            <person name="Henrissat B."/>
            <person name="Hibbett D."/>
            <person name="Martinez A.T."/>
            <person name="Grigoriev I.V."/>
        </authorList>
    </citation>
    <scope>NUCLEOTIDE SEQUENCE</scope>
    <source>
        <strain evidence="1">CIRM-BRFM 674</strain>
    </source>
</reference>
<dbReference type="Proteomes" id="UP000807469">
    <property type="component" value="Unassembled WGS sequence"/>
</dbReference>
<sequence>MDCIKSSRCHPPLVSPLSMSFLWLLKRLDSRRLIVAFATLLFKSLALPPFCTRWVVYISSRWSSRMKLTNTPHGSGNCTLVDDISDSIHSNRRQGPIHSMAFHIECNLHVDKKRDASSSFSPASRSLLEIAPSRPSVSVCGYLGPTARRRLA</sequence>
<keyword evidence="2" id="KW-1185">Reference proteome</keyword>
<evidence type="ECO:0000313" key="1">
    <source>
        <dbReference type="EMBL" id="KAF9471978.1"/>
    </source>
</evidence>